<dbReference type="PROSITE" id="PS00583">
    <property type="entry name" value="PFKB_KINASES_1"/>
    <property type="match status" value="1"/>
</dbReference>
<dbReference type="EMBL" id="JACIED010000003">
    <property type="protein sequence ID" value="MBB4008425.1"/>
    <property type="molecule type" value="Genomic_DNA"/>
</dbReference>
<evidence type="ECO:0000313" key="14">
    <source>
        <dbReference type="EMBL" id="MBB4008425.1"/>
    </source>
</evidence>
<evidence type="ECO:0000256" key="10">
    <source>
        <dbReference type="ARBA" id="ARBA00022958"/>
    </source>
</evidence>
<evidence type="ECO:0000256" key="5">
    <source>
        <dbReference type="ARBA" id="ARBA00022723"/>
    </source>
</evidence>
<dbReference type="InterPro" id="IPR002173">
    <property type="entry name" value="Carboh/pur_kinase_PfkB_CS"/>
</dbReference>
<keyword evidence="5 12" id="KW-0479">Metal-binding</keyword>
<feature type="binding site" evidence="12">
    <location>
        <begin position="212"/>
        <end position="217"/>
    </location>
    <ligand>
        <name>ATP</name>
        <dbReference type="ChEBI" id="CHEBI:30616"/>
    </ligand>
</feature>
<reference evidence="15 16" key="1">
    <citation type="submission" date="2016-09" db="EMBL/GenBank/DDBJ databases">
        <title>Rhizobium oryziradicis sp. nov., isolated from the root of rice.</title>
        <authorList>
            <person name="Zhao J."/>
            <person name="Zhang X."/>
        </authorList>
    </citation>
    <scope>NUCLEOTIDE SEQUENCE [LARGE SCALE GENOMIC DNA]</scope>
    <source>
        <strain evidence="15 16">14971</strain>
    </source>
</reference>
<dbReference type="STRING" id="887144.BJF91_13980"/>
<dbReference type="PRINTS" id="PR00990">
    <property type="entry name" value="RIBOKINASE"/>
</dbReference>
<feature type="binding site" evidence="12">
    <location>
        <position position="238"/>
    </location>
    <ligand>
        <name>K(+)</name>
        <dbReference type="ChEBI" id="CHEBI:29103"/>
    </ligand>
</feature>
<keyword evidence="16" id="KW-1185">Reference proteome</keyword>
<evidence type="ECO:0000256" key="3">
    <source>
        <dbReference type="ARBA" id="ARBA00016943"/>
    </source>
</evidence>
<evidence type="ECO:0000256" key="7">
    <source>
        <dbReference type="ARBA" id="ARBA00022777"/>
    </source>
</evidence>
<dbReference type="PANTHER" id="PTHR10584:SF166">
    <property type="entry name" value="RIBOKINASE"/>
    <property type="match status" value="1"/>
</dbReference>
<proteinExistence type="inferred from homology"/>
<dbReference type="EMBL" id="MKIN01000021">
    <property type="protein sequence ID" value="OLP50402.1"/>
    <property type="molecule type" value="Genomic_DNA"/>
</dbReference>
<comment type="catalytic activity">
    <reaction evidence="12">
        <text>D-ribose + ATP = D-ribose 5-phosphate + ADP + H(+)</text>
        <dbReference type="Rhea" id="RHEA:13697"/>
        <dbReference type="ChEBI" id="CHEBI:15378"/>
        <dbReference type="ChEBI" id="CHEBI:30616"/>
        <dbReference type="ChEBI" id="CHEBI:47013"/>
        <dbReference type="ChEBI" id="CHEBI:78346"/>
        <dbReference type="ChEBI" id="CHEBI:456216"/>
        <dbReference type="EC" id="2.7.1.15"/>
    </reaction>
</comment>
<dbReference type="HAMAP" id="MF_01987">
    <property type="entry name" value="Ribokinase"/>
    <property type="match status" value="1"/>
</dbReference>
<dbReference type="RefSeq" id="WP_075614293.1">
    <property type="nucleotide sequence ID" value="NZ_JACIED010000003.1"/>
</dbReference>
<dbReference type="GO" id="GO:0005524">
    <property type="term" value="F:ATP binding"/>
    <property type="evidence" value="ECO:0007669"/>
    <property type="project" value="UniProtKB-UniRule"/>
</dbReference>
<protein>
    <recommendedName>
        <fullName evidence="3 12">Ribokinase</fullName>
        <shortName evidence="12">RK</shortName>
        <ecNumber evidence="2 12">2.7.1.15</ecNumber>
    </recommendedName>
</protein>
<evidence type="ECO:0000313" key="17">
    <source>
        <dbReference type="Proteomes" id="UP000544107"/>
    </source>
</evidence>
<evidence type="ECO:0000256" key="6">
    <source>
        <dbReference type="ARBA" id="ARBA00022741"/>
    </source>
</evidence>
<comment type="similarity">
    <text evidence="1">Belongs to the carbohydrate kinase pfkB family.</text>
</comment>
<dbReference type="CDD" id="cd01174">
    <property type="entry name" value="ribokinase"/>
    <property type="match status" value="1"/>
</dbReference>
<dbReference type="GO" id="GO:0005737">
    <property type="term" value="C:cytoplasm"/>
    <property type="evidence" value="ECO:0007669"/>
    <property type="project" value="UniProtKB-SubCell"/>
</dbReference>
<keyword evidence="6 12" id="KW-0547">Nucleotide-binding</keyword>
<keyword evidence="11 12" id="KW-0119">Carbohydrate metabolism</keyword>
<evidence type="ECO:0000256" key="8">
    <source>
        <dbReference type="ARBA" id="ARBA00022840"/>
    </source>
</evidence>
<keyword evidence="10 12" id="KW-0630">Potassium</keyword>
<dbReference type="EC" id="2.7.1.15" evidence="2 12"/>
<feature type="active site" description="Proton acceptor" evidence="12">
    <location>
        <position position="244"/>
    </location>
</feature>
<dbReference type="InterPro" id="IPR029056">
    <property type="entry name" value="Ribokinase-like"/>
</dbReference>
<keyword evidence="8 12" id="KW-0067">ATP-binding</keyword>
<feature type="binding site" evidence="12">
    <location>
        <position position="279"/>
    </location>
    <ligand>
        <name>K(+)</name>
        <dbReference type="ChEBI" id="CHEBI:29103"/>
    </ligand>
</feature>
<dbReference type="AlphaFoldDB" id="A0A1Q9A761"/>
<accession>A0A1Q9A761</accession>
<dbReference type="InterPro" id="IPR002139">
    <property type="entry name" value="Ribo/fructo_kinase"/>
</dbReference>
<dbReference type="GO" id="GO:0004747">
    <property type="term" value="F:ribokinase activity"/>
    <property type="evidence" value="ECO:0007669"/>
    <property type="project" value="UniProtKB-UniRule"/>
</dbReference>
<evidence type="ECO:0000256" key="1">
    <source>
        <dbReference type="ARBA" id="ARBA00005380"/>
    </source>
</evidence>
<name>A0A1Q9A761_9HYPH</name>
<feature type="binding site" evidence="12">
    <location>
        <position position="276"/>
    </location>
    <ligand>
        <name>K(+)</name>
        <dbReference type="ChEBI" id="CHEBI:29103"/>
    </ligand>
</feature>
<feature type="binding site" evidence="12">
    <location>
        <begin position="38"/>
        <end position="42"/>
    </location>
    <ligand>
        <name>substrate</name>
    </ligand>
</feature>
<feature type="binding site" evidence="12">
    <location>
        <position position="182"/>
    </location>
    <ligand>
        <name>ATP</name>
        <dbReference type="ChEBI" id="CHEBI:30616"/>
    </ligand>
</feature>
<dbReference type="InterPro" id="IPR011611">
    <property type="entry name" value="PfkB_dom"/>
</dbReference>
<dbReference type="Proteomes" id="UP000185598">
    <property type="component" value="Unassembled WGS sequence"/>
</dbReference>
<reference evidence="14 17" key="2">
    <citation type="submission" date="2020-08" db="EMBL/GenBank/DDBJ databases">
        <title>Genomic Encyclopedia of Type Strains, Phase IV (KMG-IV): sequencing the most valuable type-strain genomes for metagenomic binning, comparative biology and taxonomic classification.</title>
        <authorList>
            <person name="Goeker M."/>
        </authorList>
    </citation>
    <scope>NUCLEOTIDE SEQUENCE [LARGE SCALE GENOMIC DNA]</scope>
    <source>
        <strain evidence="14 17">DSM 100021</strain>
    </source>
</reference>
<dbReference type="PANTHER" id="PTHR10584">
    <property type="entry name" value="SUGAR KINASE"/>
    <property type="match status" value="1"/>
</dbReference>
<keyword evidence="7 12" id="KW-0418">Kinase</keyword>
<feature type="binding site" evidence="12">
    <location>
        <position position="244"/>
    </location>
    <ligand>
        <name>substrate</name>
    </ligand>
</feature>
<feature type="binding site" evidence="12">
    <location>
        <position position="281"/>
    </location>
    <ligand>
        <name>K(+)</name>
        <dbReference type="ChEBI" id="CHEBI:29103"/>
    </ligand>
</feature>
<feature type="domain" description="Carbohydrate kinase PfkB" evidence="13">
    <location>
        <begin position="29"/>
        <end position="287"/>
    </location>
</feature>
<comment type="function">
    <text evidence="12">Catalyzes the phosphorylation of ribose at O-5 in a reaction requiring ATP and magnesium. The resulting D-ribose-5-phosphate can then be used either for sythesis of nucleotides, histidine, and tryptophan, or as a component of the pentose phosphate pathway.</text>
</comment>
<dbReference type="GO" id="GO:0046872">
    <property type="term" value="F:metal ion binding"/>
    <property type="evidence" value="ECO:0007669"/>
    <property type="project" value="UniProtKB-KW"/>
</dbReference>
<evidence type="ECO:0000313" key="15">
    <source>
        <dbReference type="EMBL" id="OLP50402.1"/>
    </source>
</evidence>
<evidence type="ECO:0000256" key="11">
    <source>
        <dbReference type="ARBA" id="ARBA00023277"/>
    </source>
</evidence>
<comment type="cofactor">
    <cofactor evidence="12">
        <name>Mg(2+)</name>
        <dbReference type="ChEBI" id="CHEBI:18420"/>
    </cofactor>
    <text evidence="12">Requires a divalent cation, most likely magnesium in vivo, as an electrophilic catalyst to aid phosphoryl group transfer. It is the chelate of the metal and the nucleotide that is the actual substrate.</text>
</comment>
<feature type="binding site" evidence="12">
    <location>
        <begin position="243"/>
        <end position="244"/>
    </location>
    <ligand>
        <name>ATP</name>
        <dbReference type="ChEBI" id="CHEBI:30616"/>
    </ligand>
</feature>
<comment type="subcellular location">
    <subcellularLocation>
        <location evidence="12">Cytoplasm</location>
    </subcellularLocation>
</comment>
<dbReference type="OrthoDB" id="9775849at2"/>
<organism evidence="15 16">
    <name type="scientific">Allorhizobium taibaishanense</name>
    <dbReference type="NCBI Taxonomy" id="887144"/>
    <lineage>
        <taxon>Bacteria</taxon>
        <taxon>Pseudomonadati</taxon>
        <taxon>Pseudomonadota</taxon>
        <taxon>Alphaproteobacteria</taxon>
        <taxon>Hyphomicrobiales</taxon>
        <taxon>Rhizobiaceae</taxon>
        <taxon>Rhizobium/Agrobacterium group</taxon>
        <taxon>Allorhizobium</taxon>
    </lineage>
</organism>
<comment type="similarity">
    <text evidence="12">Belongs to the carbohydrate kinase PfkB family. Ribokinase subfamily.</text>
</comment>
<dbReference type="GO" id="GO:0019303">
    <property type="term" value="P:D-ribose catabolic process"/>
    <property type="evidence" value="ECO:0007669"/>
    <property type="project" value="UniProtKB-UniRule"/>
</dbReference>
<evidence type="ECO:0000313" key="16">
    <source>
        <dbReference type="Proteomes" id="UP000185598"/>
    </source>
</evidence>
<evidence type="ECO:0000259" key="13">
    <source>
        <dbReference type="Pfam" id="PF00294"/>
    </source>
</evidence>
<evidence type="ECO:0000256" key="4">
    <source>
        <dbReference type="ARBA" id="ARBA00022679"/>
    </source>
</evidence>
<dbReference type="Gene3D" id="3.40.1190.20">
    <property type="match status" value="1"/>
</dbReference>
<comment type="subunit">
    <text evidence="12">Homodimer.</text>
</comment>
<feature type="binding site" evidence="12">
    <location>
        <position position="240"/>
    </location>
    <ligand>
        <name>K(+)</name>
        <dbReference type="ChEBI" id="CHEBI:29103"/>
    </ligand>
</feature>
<evidence type="ECO:0000256" key="2">
    <source>
        <dbReference type="ARBA" id="ARBA00012035"/>
    </source>
</evidence>
<feature type="binding site" evidence="12">
    <location>
        <begin position="10"/>
        <end position="12"/>
    </location>
    <ligand>
        <name>substrate</name>
    </ligand>
</feature>
<comment type="caution">
    <text evidence="12">Lacks conserved residue(s) required for the propagation of feature annotation.</text>
</comment>
<dbReference type="UniPathway" id="UPA00916">
    <property type="reaction ID" value="UER00889"/>
</dbReference>
<sequence length="298" mass="30196">MRAFVLGNIALDETYSLAALPQPGASIFGAQASRDLGGKGCNQAIVLARTGVATTLVAAIGTDDRAASLANAIAEEPVTPELISTPGTVSDLSIILTTPDGENSIITTRDAASHFTAKAAVHSLQAATAGDLLVLQGNLPEETTVTALKTARTKGMVTAFNPSPLQPWFPSLWPLIDIAFLNQGEAEQLTARTGADAGSVLLSAGVSHVILTLGGAGALLVTAEGATSVPAASAAVIDTTGAGDCFMATALASALLRMVPVDQTALEHAAKASAITVSRRGTRQAFPSASEFAAILRL</sequence>
<comment type="activity regulation">
    <text evidence="12">Activated by a monovalent cation that binds near, but not in, the active site. The most likely occupant of the site in vivo is potassium. Ion binding induces a conformational change that may alter substrate affinity.</text>
</comment>
<gene>
    <name evidence="12" type="primary">rbsK</name>
    <name evidence="15" type="ORF">BJF91_13980</name>
    <name evidence="14" type="ORF">GGQ71_002705</name>
</gene>
<comment type="pathway">
    <text evidence="12">Carbohydrate metabolism; D-ribose degradation; D-ribose 5-phosphate from beta-D-ribopyranose: step 2/2.</text>
</comment>
<keyword evidence="12" id="KW-0963">Cytoplasm</keyword>
<dbReference type="InterPro" id="IPR011877">
    <property type="entry name" value="Ribokinase"/>
</dbReference>
<keyword evidence="4 12" id="KW-0808">Transferase</keyword>
<dbReference type="Pfam" id="PF00294">
    <property type="entry name" value="PfkB"/>
    <property type="match status" value="1"/>
</dbReference>
<evidence type="ECO:0000256" key="12">
    <source>
        <dbReference type="HAMAP-Rule" id="MF_01987"/>
    </source>
</evidence>
<comment type="caution">
    <text evidence="15">The sequence shown here is derived from an EMBL/GenBank/DDBJ whole genome shotgun (WGS) entry which is preliminary data.</text>
</comment>
<dbReference type="Proteomes" id="UP000544107">
    <property type="component" value="Unassembled WGS sequence"/>
</dbReference>
<evidence type="ECO:0000256" key="9">
    <source>
        <dbReference type="ARBA" id="ARBA00022842"/>
    </source>
</evidence>
<dbReference type="SUPFAM" id="SSF53613">
    <property type="entry name" value="Ribokinase-like"/>
    <property type="match status" value="1"/>
</dbReference>
<keyword evidence="9 12" id="KW-0460">Magnesium</keyword>